<dbReference type="InterPro" id="IPR009643">
    <property type="entry name" value="HS1-bd"/>
</dbReference>
<dbReference type="FunFam" id="1.20.5.430:FF:000003">
    <property type="entry name" value="Heat shock factor binding protein"/>
    <property type="match status" value="1"/>
</dbReference>
<dbReference type="GO" id="GO:0005829">
    <property type="term" value="C:cytosol"/>
    <property type="evidence" value="ECO:0007669"/>
    <property type="project" value="TreeGrafter"/>
</dbReference>
<sequence>MSAQLQQKSSKPNSMASPAAAAGVTIGTSEDQHTPDLTAFVKSLLKEMEQRFQTMSDSIINRIDDMGSRIDDLEKSISELMEQAGVDEQPSAPAGAQK</sequence>
<dbReference type="Gene3D" id="1.20.5.430">
    <property type="match status" value="1"/>
</dbReference>
<evidence type="ECO:0008006" key="5">
    <source>
        <dbReference type="Google" id="ProtNLM"/>
    </source>
</evidence>
<gene>
    <name evidence="3" type="ORF">Vbra_1770</name>
</gene>
<dbReference type="InParanoid" id="A0A0G4G080"/>
<dbReference type="STRING" id="1169540.A0A0G4G080"/>
<dbReference type="Proteomes" id="UP000041254">
    <property type="component" value="Unassembled WGS sequence"/>
</dbReference>
<proteinExistence type="inferred from homology"/>
<evidence type="ECO:0000256" key="1">
    <source>
        <dbReference type="ARBA" id="ARBA00006349"/>
    </source>
</evidence>
<dbReference type="OMA" id="MENEQQP"/>
<dbReference type="GO" id="GO:0005634">
    <property type="term" value="C:nucleus"/>
    <property type="evidence" value="ECO:0007669"/>
    <property type="project" value="TreeGrafter"/>
</dbReference>
<dbReference type="GO" id="GO:0070370">
    <property type="term" value="P:cellular heat acclimation"/>
    <property type="evidence" value="ECO:0007669"/>
    <property type="project" value="TreeGrafter"/>
</dbReference>
<reference evidence="3 4" key="1">
    <citation type="submission" date="2014-11" db="EMBL/GenBank/DDBJ databases">
        <authorList>
            <person name="Zhu J."/>
            <person name="Qi W."/>
            <person name="Song R."/>
        </authorList>
    </citation>
    <scope>NUCLEOTIDE SEQUENCE [LARGE SCALE GENOMIC DNA]</scope>
</reference>
<evidence type="ECO:0000313" key="4">
    <source>
        <dbReference type="Proteomes" id="UP000041254"/>
    </source>
</evidence>
<organism evidence="3 4">
    <name type="scientific">Vitrella brassicaformis (strain CCMP3155)</name>
    <dbReference type="NCBI Taxonomy" id="1169540"/>
    <lineage>
        <taxon>Eukaryota</taxon>
        <taxon>Sar</taxon>
        <taxon>Alveolata</taxon>
        <taxon>Colpodellida</taxon>
        <taxon>Vitrellaceae</taxon>
        <taxon>Vitrella</taxon>
    </lineage>
</organism>
<accession>A0A0G4G080</accession>
<keyword evidence="4" id="KW-1185">Reference proteome</keyword>
<dbReference type="AlphaFoldDB" id="A0A0G4G080"/>
<dbReference type="EMBL" id="CDMY01000534">
    <property type="protein sequence ID" value="CEM21092.1"/>
    <property type="molecule type" value="Genomic_DNA"/>
</dbReference>
<feature type="region of interest" description="Disordered" evidence="2">
    <location>
        <begin position="1"/>
        <end position="33"/>
    </location>
</feature>
<dbReference type="GO" id="GO:0003714">
    <property type="term" value="F:transcription corepressor activity"/>
    <property type="evidence" value="ECO:0007669"/>
    <property type="project" value="InterPro"/>
</dbReference>
<protein>
    <recommendedName>
        <fullName evidence="5">Heat shock factor binding protein 1</fullName>
    </recommendedName>
</protein>
<feature type="compositionally biased region" description="Polar residues" evidence="2">
    <location>
        <begin position="1"/>
        <end position="16"/>
    </location>
</feature>
<dbReference type="PANTHER" id="PTHR19424">
    <property type="entry name" value="HEAT SHOCK FACTOR BINDING PROTEIN 1"/>
    <property type="match status" value="1"/>
</dbReference>
<dbReference type="OrthoDB" id="4159489at2759"/>
<dbReference type="VEuPathDB" id="CryptoDB:Vbra_1770"/>
<evidence type="ECO:0000313" key="3">
    <source>
        <dbReference type="EMBL" id="CEM21092.1"/>
    </source>
</evidence>
<comment type="similarity">
    <text evidence="1">Belongs to the HSBP1 family.</text>
</comment>
<evidence type="ECO:0000256" key="2">
    <source>
        <dbReference type="SAM" id="MobiDB-lite"/>
    </source>
</evidence>
<name>A0A0G4G080_VITBC</name>
<dbReference type="Pfam" id="PF06825">
    <property type="entry name" value="HSBP1"/>
    <property type="match status" value="1"/>
</dbReference>
<dbReference type="PANTHER" id="PTHR19424:SF0">
    <property type="entry name" value="HEAT SHOCK FACTOR BINDING PROTEIN 1"/>
    <property type="match status" value="1"/>
</dbReference>